<gene>
    <name evidence="3" type="ORF">DES52_10822</name>
</gene>
<keyword evidence="1" id="KW-0472">Membrane</keyword>
<dbReference type="AlphaFoldDB" id="A0A318S4I4"/>
<keyword evidence="2" id="KW-0732">Signal</keyword>
<keyword evidence="4" id="KW-1185">Reference proteome</keyword>
<feature type="chain" id="PRO_5016257124" evidence="2">
    <location>
        <begin position="25"/>
        <end position="83"/>
    </location>
</feature>
<evidence type="ECO:0000313" key="4">
    <source>
        <dbReference type="Proteomes" id="UP000248326"/>
    </source>
</evidence>
<comment type="caution">
    <text evidence="3">The sequence shown here is derived from an EMBL/GenBank/DDBJ whole genome shotgun (WGS) entry which is preliminary data.</text>
</comment>
<evidence type="ECO:0000256" key="1">
    <source>
        <dbReference type="SAM" id="Phobius"/>
    </source>
</evidence>
<sequence>MRWRFLLMLVCAVLGVGLAPLALAAFAHVNPSASDALRVLSVAEGLLARRVGASGIDAYFRGLMYLGLSCALIWTAAYVKPRS</sequence>
<keyword evidence="1" id="KW-0812">Transmembrane</keyword>
<dbReference type="Proteomes" id="UP000248326">
    <property type="component" value="Unassembled WGS sequence"/>
</dbReference>
<protein>
    <submittedName>
        <fullName evidence="3">Uncharacterized protein</fullName>
    </submittedName>
</protein>
<evidence type="ECO:0000256" key="2">
    <source>
        <dbReference type="SAM" id="SignalP"/>
    </source>
</evidence>
<reference evidence="3 4" key="1">
    <citation type="submission" date="2018-06" db="EMBL/GenBank/DDBJ databases">
        <title>Genomic Encyclopedia of Type Strains, Phase IV (KMG-IV): sequencing the most valuable type-strain genomes for metagenomic binning, comparative biology and taxonomic classification.</title>
        <authorList>
            <person name="Goeker M."/>
        </authorList>
    </citation>
    <scope>NUCLEOTIDE SEQUENCE [LARGE SCALE GENOMIC DNA]</scope>
    <source>
        <strain evidence="3 4">DSM 18048</strain>
    </source>
</reference>
<evidence type="ECO:0000313" key="3">
    <source>
        <dbReference type="EMBL" id="PYE53493.1"/>
    </source>
</evidence>
<organism evidence="3 4">
    <name type="scientific">Deinococcus yavapaiensis KR-236</name>
    <dbReference type="NCBI Taxonomy" id="694435"/>
    <lineage>
        <taxon>Bacteria</taxon>
        <taxon>Thermotogati</taxon>
        <taxon>Deinococcota</taxon>
        <taxon>Deinococci</taxon>
        <taxon>Deinococcales</taxon>
        <taxon>Deinococcaceae</taxon>
        <taxon>Deinococcus</taxon>
    </lineage>
</organism>
<dbReference type="OrthoDB" id="9947150at2"/>
<dbReference type="RefSeq" id="WP_110886867.1">
    <property type="nucleotide sequence ID" value="NZ_QJSX01000008.1"/>
</dbReference>
<accession>A0A318S4I4</accession>
<proteinExistence type="predicted"/>
<name>A0A318S4I4_9DEIO</name>
<dbReference type="EMBL" id="QJSX01000008">
    <property type="protein sequence ID" value="PYE53493.1"/>
    <property type="molecule type" value="Genomic_DNA"/>
</dbReference>
<feature type="transmembrane region" description="Helical" evidence="1">
    <location>
        <begin position="58"/>
        <end position="79"/>
    </location>
</feature>
<feature type="signal peptide" evidence="2">
    <location>
        <begin position="1"/>
        <end position="24"/>
    </location>
</feature>
<keyword evidence="1" id="KW-1133">Transmembrane helix</keyword>